<dbReference type="InterPro" id="IPR027486">
    <property type="entry name" value="Ribosomal_uS10_dom"/>
</dbReference>
<dbReference type="Proteomes" id="UP001289374">
    <property type="component" value="Unassembled WGS sequence"/>
</dbReference>
<evidence type="ECO:0000313" key="5">
    <source>
        <dbReference type="EMBL" id="KAK4403501.1"/>
    </source>
</evidence>
<dbReference type="NCBIfam" id="TIGR01046">
    <property type="entry name" value="uS10_euk_arch"/>
    <property type="match status" value="1"/>
</dbReference>
<keyword evidence="2 5" id="KW-0689">Ribosomal protein</keyword>
<dbReference type="HAMAP" id="MF_00508">
    <property type="entry name" value="Ribosomal_uS10"/>
    <property type="match status" value="1"/>
</dbReference>
<evidence type="ECO:0000259" key="4">
    <source>
        <dbReference type="SMART" id="SM01403"/>
    </source>
</evidence>
<comment type="similarity">
    <text evidence="1">Belongs to the universal ribosomal protein uS10 family.</text>
</comment>
<dbReference type="EMBL" id="JACGWL010000004">
    <property type="protein sequence ID" value="KAK4403501.1"/>
    <property type="molecule type" value="Genomic_DNA"/>
</dbReference>
<accession>A0AAE1X1N0</accession>
<evidence type="ECO:0000256" key="1">
    <source>
        <dbReference type="ARBA" id="ARBA00007102"/>
    </source>
</evidence>
<dbReference type="PANTHER" id="PTHR11700">
    <property type="entry name" value="30S RIBOSOMAL PROTEIN S10 FAMILY MEMBER"/>
    <property type="match status" value="1"/>
</dbReference>
<gene>
    <name evidence="5" type="ORF">Sango_0718700</name>
</gene>
<dbReference type="PROSITE" id="PS00361">
    <property type="entry name" value="RIBOSOMAL_S10"/>
    <property type="match status" value="1"/>
</dbReference>
<protein>
    <submittedName>
        <fullName evidence="5">40S ribosomal protein S20-2</fullName>
    </submittedName>
</protein>
<keyword evidence="3" id="KW-0687">Ribonucleoprotein</keyword>
<dbReference type="Pfam" id="PF00338">
    <property type="entry name" value="Ribosomal_S10"/>
    <property type="match status" value="1"/>
</dbReference>
<organism evidence="5 6">
    <name type="scientific">Sesamum angolense</name>
    <dbReference type="NCBI Taxonomy" id="2727404"/>
    <lineage>
        <taxon>Eukaryota</taxon>
        <taxon>Viridiplantae</taxon>
        <taxon>Streptophyta</taxon>
        <taxon>Embryophyta</taxon>
        <taxon>Tracheophyta</taxon>
        <taxon>Spermatophyta</taxon>
        <taxon>Magnoliopsida</taxon>
        <taxon>eudicotyledons</taxon>
        <taxon>Gunneridae</taxon>
        <taxon>Pentapetalae</taxon>
        <taxon>asterids</taxon>
        <taxon>lamiids</taxon>
        <taxon>Lamiales</taxon>
        <taxon>Pedaliaceae</taxon>
        <taxon>Sesamum</taxon>
    </lineage>
</organism>
<dbReference type="AlphaFoldDB" id="A0AAE1X1N0"/>
<dbReference type="InterPro" id="IPR018268">
    <property type="entry name" value="Ribosomal_uS10_CS"/>
</dbReference>
<evidence type="ECO:0000313" key="6">
    <source>
        <dbReference type="Proteomes" id="UP001289374"/>
    </source>
</evidence>
<dbReference type="GO" id="GO:0003723">
    <property type="term" value="F:RNA binding"/>
    <property type="evidence" value="ECO:0007669"/>
    <property type="project" value="InterPro"/>
</dbReference>
<dbReference type="InterPro" id="IPR036838">
    <property type="entry name" value="Ribosomal_uS10_dom_sf"/>
</dbReference>
<evidence type="ECO:0000256" key="3">
    <source>
        <dbReference type="ARBA" id="ARBA00023274"/>
    </source>
</evidence>
<keyword evidence="6" id="KW-1185">Reference proteome</keyword>
<dbReference type="PRINTS" id="PR00971">
    <property type="entry name" value="RIBOSOMALS10"/>
</dbReference>
<dbReference type="SUPFAM" id="SSF54999">
    <property type="entry name" value="Ribosomal protein S10"/>
    <property type="match status" value="1"/>
</dbReference>
<dbReference type="FunFam" id="3.30.70.600:FF:000002">
    <property type="entry name" value="40S ribosomal protein S20"/>
    <property type="match status" value="1"/>
</dbReference>
<sequence length="130" mass="14494">MAYAAMKPTKPGLEESQEQIHKIRITLSSKNVKNLEKGNDLSGNEICADLVRGAKDKRLRVKGPVRMPTKVLHITTRKSPCGEGTNTWDRFELRVHKRVIDLFSSPDVVKQITSITIEPGVEVEVTIADS</sequence>
<dbReference type="GO" id="GO:0006412">
    <property type="term" value="P:translation"/>
    <property type="evidence" value="ECO:0007669"/>
    <property type="project" value="InterPro"/>
</dbReference>
<dbReference type="InterPro" id="IPR005729">
    <property type="entry name" value="Ribosomal_uS10_euk/arc"/>
</dbReference>
<name>A0AAE1X1N0_9LAMI</name>
<reference evidence="5" key="2">
    <citation type="journal article" date="2024" name="Plant">
        <title>Genomic evolution and insights into agronomic trait innovations of Sesamum species.</title>
        <authorList>
            <person name="Miao H."/>
            <person name="Wang L."/>
            <person name="Qu L."/>
            <person name="Liu H."/>
            <person name="Sun Y."/>
            <person name="Le M."/>
            <person name="Wang Q."/>
            <person name="Wei S."/>
            <person name="Zheng Y."/>
            <person name="Lin W."/>
            <person name="Duan Y."/>
            <person name="Cao H."/>
            <person name="Xiong S."/>
            <person name="Wang X."/>
            <person name="Wei L."/>
            <person name="Li C."/>
            <person name="Ma Q."/>
            <person name="Ju M."/>
            <person name="Zhao R."/>
            <person name="Li G."/>
            <person name="Mu C."/>
            <person name="Tian Q."/>
            <person name="Mei H."/>
            <person name="Zhang T."/>
            <person name="Gao T."/>
            <person name="Zhang H."/>
        </authorList>
    </citation>
    <scope>NUCLEOTIDE SEQUENCE</scope>
    <source>
        <strain evidence="5">K16</strain>
    </source>
</reference>
<proteinExistence type="inferred from homology"/>
<feature type="domain" description="Small ribosomal subunit protein uS10" evidence="4">
    <location>
        <begin position="24"/>
        <end position="126"/>
    </location>
</feature>
<dbReference type="GO" id="GO:0015935">
    <property type="term" value="C:small ribosomal subunit"/>
    <property type="evidence" value="ECO:0007669"/>
    <property type="project" value="InterPro"/>
</dbReference>
<dbReference type="InterPro" id="IPR001848">
    <property type="entry name" value="Ribosomal_uS10"/>
</dbReference>
<reference evidence="5" key="1">
    <citation type="submission" date="2020-06" db="EMBL/GenBank/DDBJ databases">
        <authorList>
            <person name="Li T."/>
            <person name="Hu X."/>
            <person name="Zhang T."/>
            <person name="Song X."/>
            <person name="Zhang H."/>
            <person name="Dai N."/>
            <person name="Sheng W."/>
            <person name="Hou X."/>
            <person name="Wei L."/>
        </authorList>
    </citation>
    <scope>NUCLEOTIDE SEQUENCE</scope>
    <source>
        <strain evidence="5">K16</strain>
        <tissue evidence="5">Leaf</tissue>
    </source>
</reference>
<dbReference type="SMART" id="SM01403">
    <property type="entry name" value="Ribosomal_S10"/>
    <property type="match status" value="1"/>
</dbReference>
<evidence type="ECO:0000256" key="2">
    <source>
        <dbReference type="ARBA" id="ARBA00022980"/>
    </source>
</evidence>
<comment type="caution">
    <text evidence="5">The sequence shown here is derived from an EMBL/GenBank/DDBJ whole genome shotgun (WGS) entry which is preliminary data.</text>
</comment>
<dbReference type="GO" id="GO:0003735">
    <property type="term" value="F:structural constituent of ribosome"/>
    <property type="evidence" value="ECO:0007669"/>
    <property type="project" value="InterPro"/>
</dbReference>
<dbReference type="Gene3D" id="3.30.70.600">
    <property type="entry name" value="Ribosomal protein S10 domain"/>
    <property type="match status" value="1"/>
</dbReference>